<dbReference type="InterPro" id="IPR041178">
    <property type="entry name" value="RPA43_OB"/>
</dbReference>
<dbReference type="STRING" id="139420.A0A371D5V5"/>
<feature type="region of interest" description="Disordered" evidence="5">
    <location>
        <begin position="1"/>
        <end position="76"/>
    </location>
</feature>
<evidence type="ECO:0000259" key="6">
    <source>
        <dbReference type="Pfam" id="PF17875"/>
    </source>
</evidence>
<feature type="compositionally biased region" description="Polar residues" evidence="5">
    <location>
        <begin position="295"/>
        <end position="306"/>
    </location>
</feature>
<feature type="compositionally biased region" description="Low complexity" evidence="5">
    <location>
        <begin position="17"/>
        <end position="27"/>
    </location>
</feature>
<dbReference type="Gene3D" id="2.40.50.1060">
    <property type="match status" value="1"/>
</dbReference>
<comment type="subcellular location">
    <subcellularLocation>
        <location evidence="1">Nucleus</location>
    </subcellularLocation>
</comment>
<dbReference type="InterPro" id="IPR041901">
    <property type="entry name" value="RNAP_I_Rpa43_N"/>
</dbReference>
<gene>
    <name evidence="7" type="ORF">OH76DRAFT_1405448</name>
</gene>
<dbReference type="GO" id="GO:0006352">
    <property type="term" value="P:DNA-templated transcription initiation"/>
    <property type="evidence" value="ECO:0007669"/>
    <property type="project" value="InterPro"/>
</dbReference>
<dbReference type="OrthoDB" id="10250504at2759"/>
<keyword evidence="2" id="KW-0240">DNA-directed RNA polymerase</keyword>
<name>A0A371D5V5_9APHY</name>
<accession>A0A371D5V5</accession>
<sequence length="383" mass="41401">MSQPAEAHKTKKRKHAATAAAVEDAAAVGEPSTKRPKKDKDKDKDKDGKTQTQTHKHKHHHKAAVGATNADKKGKGRATDAAFRVVRASLAVSVPPVFASDLRGGVEEMLDSMLMRYIPALRGVVLAHDRLEFLDKVATIKADCPFANCRVAFDATVWSPQVGMKLSGKINLSSPDHISLLVHRTFNVSIPRHHITTDSYEFEYGPAENDPEFGAGQDGPAAAAAAEGEATEEGTEGHVDSGGRWVHKTTGTKLGDADGYLEFTVVGLTIANQMLSLVGSIQPDPFSPEHVPKATVTTAPSQSASAHLSEREVDAMMAEDDNPESDDDLDPFQKLGKMADEEERRARKAQEEGQKEKKRKRKEGKAQDAATSAGEKKSKKKKS</sequence>
<evidence type="ECO:0000256" key="1">
    <source>
        <dbReference type="ARBA" id="ARBA00004123"/>
    </source>
</evidence>
<evidence type="ECO:0000256" key="2">
    <source>
        <dbReference type="ARBA" id="ARBA00022478"/>
    </source>
</evidence>
<dbReference type="Gene3D" id="3.30.1490.120">
    <property type="entry name" value="RNA polymerase Rpb7-like, N-terminal domain"/>
    <property type="match status" value="1"/>
</dbReference>
<dbReference type="EMBL" id="KZ857415">
    <property type="protein sequence ID" value="RDX47899.1"/>
    <property type="molecule type" value="Genomic_DNA"/>
</dbReference>
<feature type="domain" description="RPA43 OB" evidence="6">
    <location>
        <begin position="160"/>
        <end position="281"/>
    </location>
</feature>
<dbReference type="GO" id="GO:0005736">
    <property type="term" value="C:RNA polymerase I complex"/>
    <property type="evidence" value="ECO:0007669"/>
    <property type="project" value="TreeGrafter"/>
</dbReference>
<protein>
    <recommendedName>
        <fullName evidence="6">RPA43 OB domain-containing protein</fullName>
    </recommendedName>
</protein>
<organism evidence="7 8">
    <name type="scientific">Lentinus brumalis</name>
    <dbReference type="NCBI Taxonomy" id="2498619"/>
    <lineage>
        <taxon>Eukaryota</taxon>
        <taxon>Fungi</taxon>
        <taxon>Dikarya</taxon>
        <taxon>Basidiomycota</taxon>
        <taxon>Agaricomycotina</taxon>
        <taxon>Agaricomycetes</taxon>
        <taxon>Polyporales</taxon>
        <taxon>Polyporaceae</taxon>
        <taxon>Lentinus</taxon>
    </lineage>
</organism>
<feature type="region of interest" description="Disordered" evidence="5">
    <location>
        <begin position="206"/>
        <end position="244"/>
    </location>
</feature>
<dbReference type="PANTHER" id="PTHR12709">
    <property type="entry name" value="DNA-DIRECTED RNA POLYMERASE II, III"/>
    <property type="match status" value="1"/>
</dbReference>
<proteinExistence type="predicted"/>
<evidence type="ECO:0000256" key="5">
    <source>
        <dbReference type="SAM" id="MobiDB-lite"/>
    </source>
</evidence>
<evidence type="ECO:0000256" key="4">
    <source>
        <dbReference type="ARBA" id="ARBA00023242"/>
    </source>
</evidence>
<dbReference type="InterPro" id="IPR036898">
    <property type="entry name" value="RNA_pol_Rpb7-like_N_sf"/>
</dbReference>
<dbReference type="PANTHER" id="PTHR12709:SF5">
    <property type="entry name" value="DNA-DIRECTED RNA POLYMERASE I SUBUNIT RPA43"/>
    <property type="match status" value="1"/>
</dbReference>
<dbReference type="AlphaFoldDB" id="A0A371D5V5"/>
<feature type="region of interest" description="Disordered" evidence="5">
    <location>
        <begin position="288"/>
        <end position="383"/>
    </location>
</feature>
<dbReference type="InterPro" id="IPR045113">
    <property type="entry name" value="Rpb7-like"/>
</dbReference>
<dbReference type="CDD" id="cd04328">
    <property type="entry name" value="RNAP_I_Rpa43_N"/>
    <property type="match status" value="1"/>
</dbReference>
<evidence type="ECO:0000313" key="7">
    <source>
        <dbReference type="EMBL" id="RDX47899.1"/>
    </source>
</evidence>
<keyword evidence="8" id="KW-1185">Reference proteome</keyword>
<reference evidence="7 8" key="1">
    <citation type="journal article" date="2018" name="Biotechnol. Biofuels">
        <title>Integrative visual omics of the white-rot fungus Polyporus brumalis exposes the biotechnological potential of its oxidative enzymes for delignifying raw plant biomass.</title>
        <authorList>
            <person name="Miyauchi S."/>
            <person name="Rancon A."/>
            <person name="Drula E."/>
            <person name="Hage H."/>
            <person name="Chaduli D."/>
            <person name="Favel A."/>
            <person name="Grisel S."/>
            <person name="Henrissat B."/>
            <person name="Herpoel-Gimbert I."/>
            <person name="Ruiz-Duenas F.J."/>
            <person name="Chevret D."/>
            <person name="Hainaut M."/>
            <person name="Lin J."/>
            <person name="Wang M."/>
            <person name="Pangilinan J."/>
            <person name="Lipzen A."/>
            <person name="Lesage-Meessen L."/>
            <person name="Navarro D."/>
            <person name="Riley R."/>
            <person name="Grigoriev I.V."/>
            <person name="Zhou S."/>
            <person name="Raouche S."/>
            <person name="Rosso M.N."/>
        </authorList>
    </citation>
    <scope>NUCLEOTIDE SEQUENCE [LARGE SCALE GENOMIC DNA]</scope>
    <source>
        <strain evidence="7 8">BRFM 1820</strain>
    </source>
</reference>
<feature type="compositionally biased region" description="Basic and acidic residues" evidence="5">
    <location>
        <begin position="337"/>
        <end position="355"/>
    </location>
</feature>
<dbReference type="Pfam" id="PF17875">
    <property type="entry name" value="RPA43_OB"/>
    <property type="match status" value="1"/>
</dbReference>
<dbReference type="Proteomes" id="UP000256964">
    <property type="component" value="Unassembled WGS sequence"/>
</dbReference>
<evidence type="ECO:0000256" key="3">
    <source>
        <dbReference type="ARBA" id="ARBA00023163"/>
    </source>
</evidence>
<feature type="compositionally biased region" description="Basic and acidic residues" evidence="5">
    <location>
        <begin position="38"/>
        <end position="49"/>
    </location>
</feature>
<keyword evidence="3" id="KW-0804">Transcription</keyword>
<dbReference type="GO" id="GO:0006362">
    <property type="term" value="P:transcription elongation by RNA polymerase I"/>
    <property type="evidence" value="ECO:0007669"/>
    <property type="project" value="TreeGrafter"/>
</dbReference>
<feature type="compositionally biased region" description="Basic residues" evidence="5">
    <location>
        <begin position="54"/>
        <end position="63"/>
    </location>
</feature>
<keyword evidence="4" id="KW-0539">Nucleus</keyword>
<evidence type="ECO:0000313" key="8">
    <source>
        <dbReference type="Proteomes" id="UP000256964"/>
    </source>
</evidence>
<feature type="compositionally biased region" description="Acidic residues" evidence="5">
    <location>
        <begin position="317"/>
        <end position="330"/>
    </location>
</feature>
<feature type="compositionally biased region" description="Low complexity" evidence="5">
    <location>
        <begin position="214"/>
        <end position="228"/>
    </location>
</feature>